<dbReference type="InterPro" id="IPR036097">
    <property type="entry name" value="HisK_dim/P_sf"/>
</dbReference>
<dbReference type="InterPro" id="IPR001610">
    <property type="entry name" value="PAC"/>
</dbReference>
<dbReference type="PANTHER" id="PTHR43065:SF46">
    <property type="entry name" value="C4-DICARBOXYLATE TRANSPORT SENSOR PROTEIN DCTB"/>
    <property type="match status" value="1"/>
</dbReference>
<dbReference type="Gene3D" id="1.10.287.130">
    <property type="match status" value="1"/>
</dbReference>
<accession>A0A3B0WP21</accession>
<dbReference type="CDD" id="cd00082">
    <property type="entry name" value="HisKA"/>
    <property type="match status" value="1"/>
</dbReference>
<dbReference type="InterPro" id="IPR013767">
    <property type="entry name" value="PAS_fold"/>
</dbReference>
<dbReference type="SUPFAM" id="SSF55785">
    <property type="entry name" value="PYP-like sensor domain (PAS domain)"/>
    <property type="match status" value="2"/>
</dbReference>
<dbReference type="InterPro" id="IPR029016">
    <property type="entry name" value="GAF-like_dom_sf"/>
</dbReference>
<dbReference type="InterPro" id="IPR005467">
    <property type="entry name" value="His_kinase_dom"/>
</dbReference>
<feature type="non-terminal residue" evidence="11">
    <location>
        <position position="814"/>
    </location>
</feature>
<evidence type="ECO:0000256" key="4">
    <source>
        <dbReference type="ARBA" id="ARBA00022777"/>
    </source>
</evidence>
<keyword evidence="1" id="KW-0597">Phosphoprotein</keyword>
<dbReference type="GO" id="GO:0000155">
    <property type="term" value="F:phosphorelay sensor kinase activity"/>
    <property type="evidence" value="ECO:0007669"/>
    <property type="project" value="InterPro"/>
</dbReference>
<protein>
    <recommendedName>
        <fullName evidence="12">Histidine kinase</fullName>
    </recommendedName>
</protein>
<dbReference type="Pfam" id="PF13426">
    <property type="entry name" value="PAS_9"/>
    <property type="match status" value="1"/>
</dbReference>
<dbReference type="GO" id="GO:0005524">
    <property type="term" value="F:ATP binding"/>
    <property type="evidence" value="ECO:0007669"/>
    <property type="project" value="UniProtKB-KW"/>
</dbReference>
<feature type="domain" description="Histidine kinase" evidence="7">
    <location>
        <begin position="455"/>
        <end position="679"/>
    </location>
</feature>
<dbReference type="InterPro" id="IPR011006">
    <property type="entry name" value="CheY-like_superfamily"/>
</dbReference>
<proteinExistence type="predicted"/>
<gene>
    <name evidence="11" type="ORF">MNBD_GAMMA07-357</name>
</gene>
<dbReference type="EMBL" id="UOFF01000057">
    <property type="protein sequence ID" value="VAW54350.1"/>
    <property type="molecule type" value="Genomic_DNA"/>
</dbReference>
<dbReference type="InterPro" id="IPR036890">
    <property type="entry name" value="HATPase_C_sf"/>
</dbReference>
<dbReference type="Gene3D" id="3.40.50.2300">
    <property type="match status" value="1"/>
</dbReference>
<feature type="domain" description="PAS" evidence="9">
    <location>
        <begin position="299"/>
        <end position="353"/>
    </location>
</feature>
<dbReference type="SMART" id="SM00448">
    <property type="entry name" value="REC"/>
    <property type="match status" value="1"/>
</dbReference>
<evidence type="ECO:0000256" key="5">
    <source>
        <dbReference type="ARBA" id="ARBA00022840"/>
    </source>
</evidence>
<dbReference type="InterPro" id="IPR003661">
    <property type="entry name" value="HisK_dim/P_dom"/>
</dbReference>
<dbReference type="PROSITE" id="PS50109">
    <property type="entry name" value="HIS_KIN"/>
    <property type="match status" value="1"/>
</dbReference>
<dbReference type="PROSITE" id="PS50113">
    <property type="entry name" value="PAC"/>
    <property type="match status" value="1"/>
</dbReference>
<dbReference type="InterPro" id="IPR035965">
    <property type="entry name" value="PAS-like_dom_sf"/>
</dbReference>
<feature type="domain" description="PAC" evidence="10">
    <location>
        <begin position="78"/>
        <end position="129"/>
    </location>
</feature>
<evidence type="ECO:0000259" key="9">
    <source>
        <dbReference type="PROSITE" id="PS50112"/>
    </source>
</evidence>
<dbReference type="Gene3D" id="3.30.450.20">
    <property type="entry name" value="PAS domain"/>
    <property type="match status" value="2"/>
</dbReference>
<keyword evidence="2" id="KW-0808">Transferase</keyword>
<dbReference type="SUPFAM" id="SSF55781">
    <property type="entry name" value="GAF domain-like"/>
    <property type="match status" value="1"/>
</dbReference>
<dbReference type="SUPFAM" id="SSF47384">
    <property type="entry name" value="Homodimeric domain of signal transducing histidine kinase"/>
    <property type="match status" value="1"/>
</dbReference>
<reference evidence="11" key="1">
    <citation type="submission" date="2018-06" db="EMBL/GenBank/DDBJ databases">
        <authorList>
            <person name="Zhirakovskaya E."/>
        </authorList>
    </citation>
    <scope>NUCLEOTIDE SEQUENCE</scope>
</reference>
<feature type="domain" description="Response regulatory" evidence="8">
    <location>
        <begin position="701"/>
        <end position="814"/>
    </location>
</feature>
<dbReference type="Pfam" id="PF00072">
    <property type="entry name" value="Response_reg"/>
    <property type="match status" value="1"/>
</dbReference>
<keyword evidence="4" id="KW-0418">Kinase</keyword>
<evidence type="ECO:0000256" key="6">
    <source>
        <dbReference type="ARBA" id="ARBA00023012"/>
    </source>
</evidence>
<dbReference type="InterPro" id="IPR001789">
    <property type="entry name" value="Sig_transdc_resp-reg_receiver"/>
</dbReference>
<dbReference type="SUPFAM" id="SSF55874">
    <property type="entry name" value="ATPase domain of HSP90 chaperone/DNA topoisomerase II/histidine kinase"/>
    <property type="match status" value="1"/>
</dbReference>
<dbReference type="AlphaFoldDB" id="A0A3B0WP21"/>
<dbReference type="PANTHER" id="PTHR43065">
    <property type="entry name" value="SENSOR HISTIDINE KINASE"/>
    <property type="match status" value="1"/>
</dbReference>
<dbReference type="Pfam" id="PF00512">
    <property type="entry name" value="HisKA"/>
    <property type="match status" value="1"/>
</dbReference>
<evidence type="ECO:0000259" key="7">
    <source>
        <dbReference type="PROSITE" id="PS50109"/>
    </source>
</evidence>
<dbReference type="InterPro" id="IPR000700">
    <property type="entry name" value="PAS-assoc_C"/>
</dbReference>
<keyword evidence="5" id="KW-0067">ATP-binding</keyword>
<evidence type="ECO:0000256" key="3">
    <source>
        <dbReference type="ARBA" id="ARBA00022741"/>
    </source>
</evidence>
<dbReference type="Gene3D" id="3.30.450.40">
    <property type="match status" value="1"/>
</dbReference>
<evidence type="ECO:0008006" key="12">
    <source>
        <dbReference type="Google" id="ProtNLM"/>
    </source>
</evidence>
<dbReference type="PROSITE" id="PS50112">
    <property type="entry name" value="PAS"/>
    <property type="match status" value="2"/>
</dbReference>
<evidence type="ECO:0000259" key="8">
    <source>
        <dbReference type="PROSITE" id="PS50110"/>
    </source>
</evidence>
<keyword evidence="6" id="KW-0902">Two-component regulatory system</keyword>
<dbReference type="Gene3D" id="3.30.565.10">
    <property type="entry name" value="Histidine kinase-like ATPase, C-terminal domain"/>
    <property type="match status" value="1"/>
</dbReference>
<evidence type="ECO:0000313" key="11">
    <source>
        <dbReference type="EMBL" id="VAW54350.1"/>
    </source>
</evidence>
<feature type="domain" description="PAS" evidence="9">
    <location>
        <begin position="7"/>
        <end position="75"/>
    </location>
</feature>
<evidence type="ECO:0000256" key="1">
    <source>
        <dbReference type="ARBA" id="ARBA00022553"/>
    </source>
</evidence>
<dbReference type="Pfam" id="PF00989">
    <property type="entry name" value="PAS"/>
    <property type="match status" value="1"/>
</dbReference>
<dbReference type="InterPro" id="IPR000014">
    <property type="entry name" value="PAS"/>
</dbReference>
<dbReference type="PROSITE" id="PS50110">
    <property type="entry name" value="RESPONSE_REGULATORY"/>
    <property type="match status" value="1"/>
</dbReference>
<dbReference type="GO" id="GO:0006355">
    <property type="term" value="P:regulation of DNA-templated transcription"/>
    <property type="evidence" value="ECO:0007669"/>
    <property type="project" value="InterPro"/>
</dbReference>
<dbReference type="SUPFAM" id="SSF52172">
    <property type="entry name" value="CheY-like"/>
    <property type="match status" value="1"/>
</dbReference>
<dbReference type="SMART" id="SM00091">
    <property type="entry name" value="PAS"/>
    <property type="match status" value="2"/>
</dbReference>
<evidence type="ECO:0000256" key="2">
    <source>
        <dbReference type="ARBA" id="ARBA00022679"/>
    </source>
</evidence>
<sequence length="814" mass="92427">MLKKIKDYDLLEHLYECSTICILDDFFSIVFSNKNFNTLIGYNENELDGSSLLQITHHDQSNSIYNFLIETLEKGDTWKGELQFTHKKSQLVWLDTVIKPITSHSKQVRYLASFIDISHQKQLIDNVKQRAHRQCLIAILGQISLNNIPIQDLIEQTLSVACGSLNKNIGIILEIKDHDKSAIVRAGYNTNYIISEKTIISIKSDNVLNHTIHSSQPIHCDDLANEKRFIIPNEVLKENSTSGIFFLIGDKKSPFGIFILLSNQSKTLNIDETYFLQSICNIIAESNNRQLMEKNIRHERELLRSYLDVAEVVFFVVDTNKNIILVNHHAAKISGYTQEEIKGTNFIEILIPETHKKTSIINFNNKINKINVTNEMETNTHTYGNVTPIITKQKTMRYIRWRSSSLLDENENVEYILYAGEDITEILKHELEEKNLQKLLYQAQKTEAIGLLAGSIAHDFNNILASILGFSELALEKTEDSNKKLIKYLNKIKDSGIKGRNIIDQMQHLNLQEDTPNNTILLPSLLKSTLQILHSTLPSSINIQSDITNSMPAVKINAPKFNQMIMHLLSNSNTALNGQGIIKISMNINKIHNQNCTSCGEPINDKYVVLTIHDNGPGIDKALLNNIFSSDKKEFNSGLEFVSNISHEKQGHLVISNKKLHINDKNEGACIELLFKIINYESENEQHDKNSIDFSKIHHKHIMIVDDESTVASYMGELFNSAGFLSHVFSDPVQAYNEFEMNPEKFDLIISDLTMPAITGDILASKMLKINPELPFIICTGYEDLLSKEKVNDLQIQALFKKPVDSAELLHTVV</sequence>
<dbReference type="SMART" id="SM00086">
    <property type="entry name" value="PAC"/>
    <property type="match status" value="2"/>
</dbReference>
<dbReference type="CDD" id="cd00156">
    <property type="entry name" value="REC"/>
    <property type="match status" value="1"/>
</dbReference>
<keyword evidence="3" id="KW-0547">Nucleotide-binding</keyword>
<organism evidence="11">
    <name type="scientific">hydrothermal vent metagenome</name>
    <dbReference type="NCBI Taxonomy" id="652676"/>
    <lineage>
        <taxon>unclassified sequences</taxon>
        <taxon>metagenomes</taxon>
        <taxon>ecological metagenomes</taxon>
    </lineage>
</organism>
<name>A0A3B0WP21_9ZZZZ</name>
<evidence type="ECO:0000259" key="10">
    <source>
        <dbReference type="PROSITE" id="PS50113"/>
    </source>
</evidence>
<dbReference type="SMART" id="SM00388">
    <property type="entry name" value="HisKA"/>
    <property type="match status" value="1"/>
</dbReference>
<dbReference type="CDD" id="cd00130">
    <property type="entry name" value="PAS"/>
    <property type="match status" value="2"/>
</dbReference>
<dbReference type="NCBIfam" id="TIGR00229">
    <property type="entry name" value="sensory_box"/>
    <property type="match status" value="2"/>
</dbReference>